<proteinExistence type="predicted"/>
<dbReference type="EMBL" id="FWXV01000001">
    <property type="protein sequence ID" value="SMC73916.1"/>
    <property type="molecule type" value="Genomic_DNA"/>
</dbReference>
<dbReference type="RefSeq" id="WP_200825464.1">
    <property type="nucleotide sequence ID" value="NZ_FWXV01000001.1"/>
</dbReference>
<evidence type="ECO:0000313" key="2">
    <source>
        <dbReference type="EMBL" id="SMC73916.1"/>
    </source>
</evidence>
<keyword evidence="3" id="KW-1185">Reference proteome</keyword>
<keyword evidence="1" id="KW-1133">Transmembrane helix</keyword>
<gene>
    <name evidence="2" type="ORF">SAMN05661093_01813</name>
</gene>
<evidence type="ECO:0000256" key="1">
    <source>
        <dbReference type="SAM" id="Phobius"/>
    </source>
</evidence>
<sequence length="179" mass="18807">MRLPRFLLAGILLYVALFALTALFTTPVGAIAAILFWPLWYAIATVNAAVGVFAAGYKVSEEATVMLPVFGIPALIAGFGWFASAQWWNDGPLVHSGRTAIVLGAGVVLWLAIRVLAGLLTPKPGGTAAIVFMPLWLLFCVGNLVVGVVVAGYSVGEEIPILLLNFAVPAAVSVVALRF</sequence>
<feature type="transmembrane region" description="Helical" evidence="1">
    <location>
        <begin position="159"/>
        <end position="177"/>
    </location>
</feature>
<organism evidence="2 3">
    <name type="scientific">Kibdelosporangium aridum</name>
    <dbReference type="NCBI Taxonomy" id="2030"/>
    <lineage>
        <taxon>Bacteria</taxon>
        <taxon>Bacillati</taxon>
        <taxon>Actinomycetota</taxon>
        <taxon>Actinomycetes</taxon>
        <taxon>Pseudonocardiales</taxon>
        <taxon>Pseudonocardiaceae</taxon>
        <taxon>Kibdelosporangium</taxon>
    </lineage>
</organism>
<dbReference type="AlphaFoldDB" id="A0A1W2BM75"/>
<reference evidence="2 3" key="1">
    <citation type="submission" date="2017-04" db="EMBL/GenBank/DDBJ databases">
        <authorList>
            <person name="Afonso C.L."/>
            <person name="Miller P.J."/>
            <person name="Scott M.A."/>
            <person name="Spackman E."/>
            <person name="Goraichik I."/>
            <person name="Dimitrov K.M."/>
            <person name="Suarez D.L."/>
            <person name="Swayne D.E."/>
        </authorList>
    </citation>
    <scope>NUCLEOTIDE SEQUENCE [LARGE SCALE GENOMIC DNA]</scope>
    <source>
        <strain evidence="2 3">DSM 43828</strain>
    </source>
</reference>
<feature type="transmembrane region" description="Helical" evidence="1">
    <location>
        <begin position="69"/>
        <end position="88"/>
    </location>
</feature>
<feature type="transmembrane region" description="Helical" evidence="1">
    <location>
        <begin position="100"/>
        <end position="117"/>
    </location>
</feature>
<accession>A0A1W2BM75</accession>
<feature type="transmembrane region" description="Helical" evidence="1">
    <location>
        <begin position="129"/>
        <end position="153"/>
    </location>
</feature>
<feature type="transmembrane region" description="Helical" evidence="1">
    <location>
        <begin position="40"/>
        <end position="57"/>
    </location>
</feature>
<dbReference type="Proteomes" id="UP000192674">
    <property type="component" value="Unassembled WGS sequence"/>
</dbReference>
<protein>
    <submittedName>
        <fullName evidence="2">Uncharacterized protein</fullName>
    </submittedName>
</protein>
<name>A0A1W2BM75_KIBAR</name>
<evidence type="ECO:0000313" key="3">
    <source>
        <dbReference type="Proteomes" id="UP000192674"/>
    </source>
</evidence>
<keyword evidence="1" id="KW-0472">Membrane</keyword>
<keyword evidence="1" id="KW-0812">Transmembrane</keyword>